<organism evidence="2 3">
    <name type="scientific">Plasmodium vivax Mauritania I</name>
    <dbReference type="NCBI Taxonomy" id="1035515"/>
    <lineage>
        <taxon>Eukaryota</taxon>
        <taxon>Sar</taxon>
        <taxon>Alveolata</taxon>
        <taxon>Apicomplexa</taxon>
        <taxon>Aconoidasida</taxon>
        <taxon>Haemosporida</taxon>
        <taxon>Plasmodiidae</taxon>
        <taxon>Plasmodium</taxon>
        <taxon>Plasmodium (Plasmodium)</taxon>
    </lineage>
</organism>
<dbReference type="AlphaFoldDB" id="A0A0J9TBU5"/>
<protein>
    <submittedName>
        <fullName evidence="2">Uncharacterized protein</fullName>
    </submittedName>
</protein>
<keyword evidence="1" id="KW-0472">Membrane</keyword>
<sequence length="159" mass="18994">MYHYAHMRSNVRSSYGAIFFFNFFFSYQKCNVYLIFFFFFSNTLTNYDAIFLHYFYTLLSFFFHHFVIFSFLCLFILPPLSNPSFSVHQNSHFSFLCLICHFFIARVIAARIYMHCYYGMLTITYFYAYAIPYDRPTCIVCILASQSPALLLCVFILNV</sequence>
<feature type="transmembrane region" description="Helical" evidence="1">
    <location>
        <begin position="15"/>
        <end position="40"/>
    </location>
</feature>
<dbReference type="EMBL" id="KQ235069">
    <property type="protein sequence ID" value="KMZ92471.1"/>
    <property type="molecule type" value="Genomic_DNA"/>
</dbReference>
<proteinExistence type="predicted"/>
<accession>A0A0J9TBU5</accession>
<evidence type="ECO:0000256" key="1">
    <source>
        <dbReference type="SAM" id="Phobius"/>
    </source>
</evidence>
<keyword evidence="1" id="KW-1133">Transmembrane helix</keyword>
<evidence type="ECO:0000313" key="2">
    <source>
        <dbReference type="EMBL" id="KMZ92471.1"/>
    </source>
</evidence>
<evidence type="ECO:0000313" key="3">
    <source>
        <dbReference type="Proteomes" id="UP000053776"/>
    </source>
</evidence>
<feature type="transmembrane region" description="Helical" evidence="1">
    <location>
        <begin position="92"/>
        <end position="109"/>
    </location>
</feature>
<reference evidence="2 3" key="1">
    <citation type="submission" date="2011-08" db="EMBL/GenBank/DDBJ databases">
        <title>The Genome Sequence of Plasmodium vivax Mauritania I.</title>
        <authorList>
            <consortium name="The Broad Institute Genome Sequencing Platform"/>
            <consortium name="The Broad Institute Genome Sequencing Center for Infectious Disease"/>
            <person name="Neafsey D."/>
            <person name="Carlton J."/>
            <person name="Barnwell J."/>
            <person name="Collins W."/>
            <person name="Escalante A."/>
            <person name="Mullikin J."/>
            <person name="Saul A."/>
            <person name="Guigo R."/>
            <person name="Camara F."/>
            <person name="Young S.K."/>
            <person name="Zeng Q."/>
            <person name="Gargeya S."/>
            <person name="Fitzgerald M."/>
            <person name="Haas B."/>
            <person name="Abouelleil A."/>
            <person name="Alvarado L."/>
            <person name="Arachchi H.M."/>
            <person name="Berlin A."/>
            <person name="Brown A."/>
            <person name="Chapman S.B."/>
            <person name="Chen Z."/>
            <person name="Dunbar C."/>
            <person name="Freedman E."/>
            <person name="Gearin G."/>
            <person name="Gellesch M."/>
            <person name="Goldberg J."/>
            <person name="Griggs A."/>
            <person name="Gujja S."/>
            <person name="Heiman D."/>
            <person name="Howarth C."/>
            <person name="Larson L."/>
            <person name="Lui A."/>
            <person name="MacDonald P.J.P."/>
            <person name="Montmayeur A."/>
            <person name="Murphy C."/>
            <person name="Neiman D."/>
            <person name="Pearson M."/>
            <person name="Priest M."/>
            <person name="Roberts A."/>
            <person name="Saif S."/>
            <person name="Shea T."/>
            <person name="Shenoy N."/>
            <person name="Sisk P."/>
            <person name="Stolte C."/>
            <person name="Sykes S."/>
            <person name="Wortman J."/>
            <person name="Nusbaum C."/>
            <person name="Birren B."/>
        </authorList>
    </citation>
    <scope>NUCLEOTIDE SEQUENCE [LARGE SCALE GENOMIC DNA]</scope>
    <source>
        <strain evidence="2 3">Mauritania I</strain>
    </source>
</reference>
<keyword evidence="1" id="KW-0812">Transmembrane</keyword>
<gene>
    <name evidence="2" type="ORF">PVMG_03826</name>
</gene>
<feature type="transmembrane region" description="Helical" evidence="1">
    <location>
        <begin position="116"/>
        <end position="133"/>
    </location>
</feature>
<feature type="transmembrane region" description="Helical" evidence="1">
    <location>
        <begin position="52"/>
        <end position="77"/>
    </location>
</feature>
<name>A0A0J9TBU5_PLAVI</name>
<feature type="transmembrane region" description="Helical" evidence="1">
    <location>
        <begin position="139"/>
        <end position="157"/>
    </location>
</feature>
<dbReference type="Proteomes" id="UP000053776">
    <property type="component" value="Unassembled WGS sequence"/>
</dbReference>